<evidence type="ECO:0000256" key="3">
    <source>
        <dbReference type="ARBA" id="ARBA00022989"/>
    </source>
</evidence>
<accession>A0A1H9IQ10</accession>
<dbReference type="Proteomes" id="UP000198749">
    <property type="component" value="Unassembled WGS sequence"/>
</dbReference>
<protein>
    <submittedName>
        <fullName evidence="7">Permease of the drug/metabolite transporter (DMT) superfamily</fullName>
    </submittedName>
</protein>
<dbReference type="InterPro" id="IPR037185">
    <property type="entry name" value="EmrE-like"/>
</dbReference>
<dbReference type="EMBL" id="FOGB01000007">
    <property type="protein sequence ID" value="SEQ76607.1"/>
    <property type="molecule type" value="Genomic_DNA"/>
</dbReference>
<dbReference type="RefSeq" id="WP_091359099.1">
    <property type="nucleotide sequence ID" value="NZ_AP025284.1"/>
</dbReference>
<feature type="transmembrane region" description="Helical" evidence="5">
    <location>
        <begin position="122"/>
        <end position="139"/>
    </location>
</feature>
<evidence type="ECO:0000259" key="6">
    <source>
        <dbReference type="Pfam" id="PF00892"/>
    </source>
</evidence>
<dbReference type="AlphaFoldDB" id="A0A1H9IQ10"/>
<dbReference type="OrthoDB" id="148351at2"/>
<dbReference type="SUPFAM" id="SSF103481">
    <property type="entry name" value="Multidrug resistance efflux transporter EmrE"/>
    <property type="match status" value="2"/>
</dbReference>
<evidence type="ECO:0000256" key="5">
    <source>
        <dbReference type="SAM" id="Phobius"/>
    </source>
</evidence>
<evidence type="ECO:0000256" key="2">
    <source>
        <dbReference type="ARBA" id="ARBA00022692"/>
    </source>
</evidence>
<feature type="transmembrane region" description="Helical" evidence="5">
    <location>
        <begin position="204"/>
        <end position="224"/>
    </location>
</feature>
<keyword evidence="2 5" id="KW-0812">Transmembrane</keyword>
<evidence type="ECO:0000313" key="8">
    <source>
        <dbReference type="Proteomes" id="UP000198749"/>
    </source>
</evidence>
<keyword evidence="4 5" id="KW-0472">Membrane</keyword>
<sequence length="294" mass="31907">MKNHSFLIGAALILISEMFLVLSGMVIRQVSAELPTEMIVFFRNLLGLMLFVPWMLRNGISVLHTTKLHFHLMRAGVGVTAMTCLFYTWGHLPLAQAALLKQTAPFFMPLIALWWLKERINLQVKLAILVGFIGVAFIINPTETAVNIGILIALFGACLGALAKVTVRRMRDTESPQLIVFYFALFAAVLSAFPAWLSGAGLNLVQFGWLVLLAATSTVAQLLLSKAYGMAPAGQLAPYTYGSVAMAAVLGWLVWDEVLGLHTLLGILLVCCAGIVAMAGKRSQPVKPVTDPVL</sequence>
<dbReference type="Pfam" id="PF00892">
    <property type="entry name" value="EamA"/>
    <property type="match status" value="2"/>
</dbReference>
<dbReference type="InterPro" id="IPR000620">
    <property type="entry name" value="EamA_dom"/>
</dbReference>
<dbReference type="PANTHER" id="PTHR22911">
    <property type="entry name" value="ACYL-MALONYL CONDENSING ENZYME-RELATED"/>
    <property type="match status" value="1"/>
</dbReference>
<feature type="transmembrane region" description="Helical" evidence="5">
    <location>
        <begin position="236"/>
        <end position="255"/>
    </location>
</feature>
<evidence type="ECO:0000256" key="4">
    <source>
        <dbReference type="ARBA" id="ARBA00023136"/>
    </source>
</evidence>
<feature type="transmembrane region" description="Helical" evidence="5">
    <location>
        <begin position="68"/>
        <end position="89"/>
    </location>
</feature>
<comment type="subcellular location">
    <subcellularLocation>
        <location evidence="1">Membrane</location>
        <topology evidence="1">Multi-pass membrane protein</topology>
    </subcellularLocation>
</comment>
<keyword evidence="8" id="KW-1185">Reference proteome</keyword>
<feature type="transmembrane region" description="Helical" evidence="5">
    <location>
        <begin position="145"/>
        <end position="167"/>
    </location>
</feature>
<keyword evidence="3 5" id="KW-1133">Transmembrane helix</keyword>
<evidence type="ECO:0000256" key="1">
    <source>
        <dbReference type="ARBA" id="ARBA00004141"/>
    </source>
</evidence>
<feature type="transmembrane region" description="Helical" evidence="5">
    <location>
        <begin position="95"/>
        <end position="115"/>
    </location>
</feature>
<evidence type="ECO:0000313" key="7">
    <source>
        <dbReference type="EMBL" id="SEQ76607.1"/>
    </source>
</evidence>
<reference evidence="8" key="1">
    <citation type="submission" date="2016-10" db="EMBL/GenBank/DDBJ databases">
        <authorList>
            <person name="Varghese N."/>
            <person name="Submissions S."/>
        </authorList>
    </citation>
    <scope>NUCLEOTIDE SEQUENCE [LARGE SCALE GENOMIC DNA]</scope>
    <source>
        <strain evidence="8">DSM 18887</strain>
    </source>
</reference>
<organism evidence="7 8">
    <name type="scientific">Amphritea atlantica</name>
    <dbReference type="NCBI Taxonomy" id="355243"/>
    <lineage>
        <taxon>Bacteria</taxon>
        <taxon>Pseudomonadati</taxon>
        <taxon>Pseudomonadota</taxon>
        <taxon>Gammaproteobacteria</taxon>
        <taxon>Oceanospirillales</taxon>
        <taxon>Oceanospirillaceae</taxon>
        <taxon>Amphritea</taxon>
    </lineage>
</organism>
<feature type="transmembrane region" description="Helical" evidence="5">
    <location>
        <begin position="38"/>
        <end position="56"/>
    </location>
</feature>
<feature type="domain" description="EamA" evidence="6">
    <location>
        <begin position="148"/>
        <end position="273"/>
    </location>
</feature>
<feature type="transmembrane region" description="Helical" evidence="5">
    <location>
        <begin position="179"/>
        <end position="198"/>
    </location>
</feature>
<feature type="domain" description="EamA" evidence="6">
    <location>
        <begin position="8"/>
        <end position="139"/>
    </location>
</feature>
<proteinExistence type="predicted"/>
<dbReference type="GO" id="GO:0016020">
    <property type="term" value="C:membrane"/>
    <property type="evidence" value="ECO:0007669"/>
    <property type="project" value="UniProtKB-SubCell"/>
</dbReference>
<gene>
    <name evidence="7" type="ORF">SAMN03080615_02694</name>
</gene>
<feature type="transmembrane region" description="Helical" evidence="5">
    <location>
        <begin position="261"/>
        <end position="280"/>
    </location>
</feature>
<dbReference type="PANTHER" id="PTHR22911:SF6">
    <property type="entry name" value="SOLUTE CARRIER FAMILY 35 MEMBER G1"/>
    <property type="match status" value="1"/>
</dbReference>
<name>A0A1H9IQ10_9GAMM</name>